<dbReference type="Gene3D" id="3.20.20.70">
    <property type="entry name" value="Aldolase class I"/>
    <property type="match status" value="1"/>
</dbReference>
<keyword evidence="7 9" id="KW-0411">Iron-sulfur</keyword>
<comment type="subcellular location">
    <subcellularLocation>
        <location evidence="9">Cytoplasm</location>
    </subcellularLocation>
</comment>
<dbReference type="PANTHER" id="PTHR13932:SF5">
    <property type="entry name" value="RADICAL S-ADENOSYL METHIONINE DOMAIN-CONTAINING PROTEIN 1, MITOCHONDRIAL"/>
    <property type="match status" value="1"/>
</dbReference>
<keyword evidence="3 9" id="KW-0349">Heme</keyword>
<dbReference type="InterPro" id="IPR004559">
    <property type="entry name" value="HemW-like"/>
</dbReference>
<protein>
    <recommendedName>
        <fullName evidence="2 9">Heme chaperone HemW</fullName>
    </recommendedName>
</protein>
<accession>A0A8J7TKW9</accession>
<comment type="function">
    <text evidence="9">Probably acts as a heme chaperone, transferring heme to an unknown acceptor. Binds one molecule of heme per monomer, possibly covalently. Binds 1 [4Fe-4S] cluster. The cluster is coordinated with 3 cysteines and an exchangeable S-adenosyl-L-methionine.</text>
</comment>
<keyword evidence="9" id="KW-0963">Cytoplasm</keyword>
<dbReference type="GO" id="GO:0005737">
    <property type="term" value="C:cytoplasm"/>
    <property type="evidence" value="ECO:0007669"/>
    <property type="project" value="UniProtKB-SubCell"/>
</dbReference>
<evidence type="ECO:0000256" key="5">
    <source>
        <dbReference type="ARBA" id="ARBA00022723"/>
    </source>
</evidence>
<evidence type="ECO:0000256" key="2">
    <source>
        <dbReference type="ARBA" id="ARBA00017228"/>
    </source>
</evidence>
<dbReference type="InterPro" id="IPR058240">
    <property type="entry name" value="rSAM_sf"/>
</dbReference>
<dbReference type="InterPro" id="IPR007197">
    <property type="entry name" value="rSAM"/>
</dbReference>
<organism evidence="11 12">
    <name type="scientific">Candidatus Obscuribacter phosphatis</name>
    <dbReference type="NCBI Taxonomy" id="1906157"/>
    <lineage>
        <taxon>Bacteria</taxon>
        <taxon>Bacillati</taxon>
        <taxon>Candidatus Melainabacteria</taxon>
        <taxon>Candidatus Obscuribacterales</taxon>
        <taxon>Candidatus Obscuribacteraceae</taxon>
        <taxon>Candidatus Obscuribacter</taxon>
    </lineage>
</organism>
<keyword evidence="4 9" id="KW-0949">S-adenosyl-L-methionine</keyword>
<proteinExistence type="inferred from homology"/>
<dbReference type="GO" id="GO:0006779">
    <property type="term" value="P:porphyrin-containing compound biosynthetic process"/>
    <property type="evidence" value="ECO:0007669"/>
    <property type="project" value="InterPro"/>
</dbReference>
<dbReference type="InterPro" id="IPR013785">
    <property type="entry name" value="Aldolase_TIM"/>
</dbReference>
<keyword evidence="5 9" id="KW-0479">Metal-binding</keyword>
<comment type="caution">
    <text evidence="11">The sequence shown here is derived from an EMBL/GenBank/DDBJ whole genome shotgun (WGS) entry which is preliminary data.</text>
</comment>
<reference evidence="11" key="1">
    <citation type="submission" date="2021-02" db="EMBL/GenBank/DDBJ databases">
        <title>Genome-Resolved Metagenomics of a Microbial Community Performing Photosynthetic Biological Nutrient Removal.</title>
        <authorList>
            <person name="Mcdaniel E.A."/>
        </authorList>
    </citation>
    <scope>NUCLEOTIDE SEQUENCE</scope>
    <source>
        <strain evidence="11">UWPOB_OBS1</strain>
    </source>
</reference>
<keyword evidence="6 9" id="KW-0408">Iron</keyword>
<evidence type="ECO:0000256" key="6">
    <source>
        <dbReference type="ARBA" id="ARBA00023004"/>
    </source>
</evidence>
<dbReference type="AlphaFoldDB" id="A0A8J7TKW9"/>
<feature type="domain" description="Radical SAM core" evidence="10">
    <location>
        <begin position="1"/>
        <end position="262"/>
    </location>
</feature>
<dbReference type="GO" id="GO:0051539">
    <property type="term" value="F:4 iron, 4 sulfur cluster binding"/>
    <property type="evidence" value="ECO:0007669"/>
    <property type="project" value="UniProtKB-UniRule"/>
</dbReference>
<gene>
    <name evidence="11" type="primary">hemW</name>
    <name evidence="11" type="ORF">J0M35_06345</name>
</gene>
<dbReference type="GO" id="GO:0046872">
    <property type="term" value="F:metal ion binding"/>
    <property type="evidence" value="ECO:0007669"/>
    <property type="project" value="UniProtKB-UniRule"/>
</dbReference>
<dbReference type="Pfam" id="PF04055">
    <property type="entry name" value="Radical_SAM"/>
    <property type="match status" value="1"/>
</dbReference>
<evidence type="ECO:0000256" key="7">
    <source>
        <dbReference type="ARBA" id="ARBA00023014"/>
    </source>
</evidence>
<dbReference type="Proteomes" id="UP000664277">
    <property type="component" value="Unassembled WGS sequence"/>
</dbReference>
<dbReference type="PANTHER" id="PTHR13932">
    <property type="entry name" value="COPROPORPHYRINIGEN III OXIDASE"/>
    <property type="match status" value="1"/>
</dbReference>
<dbReference type="SFLD" id="SFLDG01082">
    <property type="entry name" value="B12-binding_domain_containing"/>
    <property type="match status" value="1"/>
</dbReference>
<dbReference type="InterPro" id="IPR010723">
    <property type="entry name" value="HemN_C"/>
</dbReference>
<evidence type="ECO:0000259" key="10">
    <source>
        <dbReference type="PROSITE" id="PS51918"/>
    </source>
</evidence>
<sequence length="424" mass="47864">MTAPKSVYIHIPFCSHKCHFCDFAAFAGLESRQEEYLNSLLAEIDERLTEYFQKSDGPKDDSAQDPGKGREAFADKPVLETIFIGGGTPGLSPLEHLQSITESLSRYFRFSTDLEFSLETTPHAITAEKARGWREIGINRLSIGVESLHDFELKAMGRDHSRAEALLGIETASLAGIDNICLDFMYGLPEQTRASFQATLLEAVSLSKQFPIKHISAYGLEIAINSPLLLRYPRECPSYPDEETFVQMFDDLCQIMEDAGFMQYEVSNFAKPGFESRHNLTYWRNQPYFAFGVGAHRYVDRIRSANSKSFNAYVRNYRESEKIEEISPQDVWVEGLMLALRLRQGLDLDDFKKRYGIDLEEAKAAPIKDLESAGLLERISKAGKKELSRPADEQGLSDTEKPTKFLRITRKGLPVMNSIIGALI</sequence>
<keyword evidence="9" id="KW-0004">4Fe-4S</keyword>
<evidence type="ECO:0000256" key="4">
    <source>
        <dbReference type="ARBA" id="ARBA00022691"/>
    </source>
</evidence>
<name>A0A8J7TKW9_9BACT</name>
<dbReference type="InterPro" id="IPR006638">
    <property type="entry name" value="Elp3/MiaA/NifB-like_rSAM"/>
</dbReference>
<dbReference type="SFLD" id="SFLDS00029">
    <property type="entry name" value="Radical_SAM"/>
    <property type="match status" value="1"/>
</dbReference>
<dbReference type="SMART" id="SM00729">
    <property type="entry name" value="Elp3"/>
    <property type="match status" value="1"/>
</dbReference>
<dbReference type="NCBIfam" id="TIGR00539">
    <property type="entry name" value="hemN_rel"/>
    <property type="match status" value="1"/>
</dbReference>
<evidence type="ECO:0000313" key="12">
    <source>
        <dbReference type="Proteomes" id="UP000664277"/>
    </source>
</evidence>
<dbReference type="PROSITE" id="PS51918">
    <property type="entry name" value="RADICAL_SAM"/>
    <property type="match status" value="1"/>
</dbReference>
<dbReference type="SFLD" id="SFLDF00562">
    <property type="entry name" value="HemN-like__clustered_with_heat"/>
    <property type="match status" value="1"/>
</dbReference>
<dbReference type="InterPro" id="IPR034505">
    <property type="entry name" value="Coproporphyrinogen-III_oxidase"/>
</dbReference>
<dbReference type="CDD" id="cd01335">
    <property type="entry name" value="Radical_SAM"/>
    <property type="match status" value="1"/>
</dbReference>
<dbReference type="Pfam" id="PF06969">
    <property type="entry name" value="HemN_C"/>
    <property type="match status" value="1"/>
</dbReference>
<dbReference type="SFLD" id="SFLDG01065">
    <property type="entry name" value="anaerobic_coproporphyrinogen-I"/>
    <property type="match status" value="1"/>
</dbReference>
<dbReference type="EMBL" id="JAFLCK010000006">
    <property type="protein sequence ID" value="MBN8659964.1"/>
    <property type="molecule type" value="Genomic_DNA"/>
</dbReference>
<dbReference type="GO" id="GO:0004109">
    <property type="term" value="F:coproporphyrinogen oxidase activity"/>
    <property type="evidence" value="ECO:0007669"/>
    <property type="project" value="InterPro"/>
</dbReference>
<evidence type="ECO:0000256" key="1">
    <source>
        <dbReference type="ARBA" id="ARBA00006100"/>
    </source>
</evidence>
<comment type="similarity">
    <text evidence="1">Belongs to the anaerobic coproporphyrinogen-III oxidase family. HemW subfamily.</text>
</comment>
<evidence type="ECO:0000313" key="11">
    <source>
        <dbReference type="EMBL" id="MBN8659964.1"/>
    </source>
</evidence>
<evidence type="ECO:0000256" key="3">
    <source>
        <dbReference type="ARBA" id="ARBA00022617"/>
    </source>
</evidence>
<evidence type="ECO:0000256" key="8">
    <source>
        <dbReference type="ARBA" id="ARBA00023186"/>
    </source>
</evidence>
<dbReference type="SUPFAM" id="SSF102114">
    <property type="entry name" value="Radical SAM enzymes"/>
    <property type="match status" value="1"/>
</dbReference>
<keyword evidence="8 9" id="KW-0143">Chaperone</keyword>
<evidence type="ECO:0000256" key="9">
    <source>
        <dbReference type="RuleBase" id="RU364116"/>
    </source>
</evidence>